<dbReference type="EMBL" id="FMJC01000002">
    <property type="protein sequence ID" value="SCM72882.1"/>
    <property type="molecule type" value="Genomic_DNA"/>
</dbReference>
<feature type="chain" id="PRO_5012103489" evidence="1">
    <location>
        <begin position="26"/>
        <end position="160"/>
    </location>
</feature>
<keyword evidence="1" id="KW-0732">Signal</keyword>
<evidence type="ECO:0000313" key="2">
    <source>
        <dbReference type="EMBL" id="SCM72882.1"/>
    </source>
</evidence>
<dbReference type="RefSeq" id="WP_179980418.1">
    <property type="nucleotide sequence ID" value="NZ_LT608333.1"/>
</dbReference>
<feature type="signal peptide" evidence="1">
    <location>
        <begin position="1"/>
        <end position="25"/>
    </location>
</feature>
<reference evidence="2" key="1">
    <citation type="submission" date="2016-08" db="EMBL/GenBank/DDBJ databases">
        <authorList>
            <person name="Seilhamer J.J."/>
        </authorList>
    </citation>
    <scope>NUCLEOTIDE SEQUENCE</scope>
    <source>
        <strain evidence="2">86-1</strain>
    </source>
</reference>
<dbReference type="AlphaFoldDB" id="A0A212L5M8"/>
<proteinExistence type="predicted"/>
<accession>A0A212L5M8</accession>
<protein>
    <submittedName>
        <fullName evidence="2">Uncharacterized protein</fullName>
    </submittedName>
</protein>
<evidence type="ECO:0000256" key="1">
    <source>
        <dbReference type="SAM" id="SignalP"/>
    </source>
</evidence>
<name>A0A212L5M8_9BACT</name>
<organism evidence="2">
    <name type="scientific">uncultured Desulfovibrio sp</name>
    <dbReference type="NCBI Taxonomy" id="167968"/>
    <lineage>
        <taxon>Bacteria</taxon>
        <taxon>Pseudomonadati</taxon>
        <taxon>Thermodesulfobacteriota</taxon>
        <taxon>Desulfovibrionia</taxon>
        <taxon>Desulfovibrionales</taxon>
        <taxon>Desulfovibrionaceae</taxon>
        <taxon>Desulfovibrio</taxon>
        <taxon>environmental samples</taxon>
    </lineage>
</organism>
<gene>
    <name evidence="2" type="ORF">KL86DES1_20896</name>
</gene>
<sequence>MPHQRFLTFLLLALSLAFVAAPAHAKPYDLAFVTADIPDSCNFMTRDGALFVLDDEDHFFTINVTDRAKDVTLQQHAENLSRSLKGGPVSKVGEDGYGFTVKIAMVPFDVLVMADAAHVVELFTDLNKAQWPEDLSSAYASVKGKTPELTPLLHKILTAR</sequence>